<dbReference type="Pfam" id="PF03221">
    <property type="entry name" value="HTH_Tnp_Tc5"/>
    <property type="match status" value="1"/>
</dbReference>
<dbReference type="SMART" id="SM00674">
    <property type="entry name" value="CENPB"/>
    <property type="match status" value="1"/>
</dbReference>
<gene>
    <name evidence="5" type="ORF">BINO364_LOCUS7935</name>
</gene>
<protein>
    <recommendedName>
        <fullName evidence="4">HTH CENPB-type domain-containing protein</fullName>
    </recommendedName>
</protein>
<evidence type="ECO:0000313" key="5">
    <source>
        <dbReference type="EMBL" id="CAH0721898.1"/>
    </source>
</evidence>
<evidence type="ECO:0000313" key="6">
    <source>
        <dbReference type="Proteomes" id="UP000838878"/>
    </source>
</evidence>
<dbReference type="Gene3D" id="1.10.10.60">
    <property type="entry name" value="Homeodomain-like"/>
    <property type="match status" value="1"/>
</dbReference>
<dbReference type="Proteomes" id="UP000838878">
    <property type="component" value="Chromosome 3"/>
</dbReference>
<dbReference type="EMBL" id="OV170223">
    <property type="protein sequence ID" value="CAH0721898.1"/>
    <property type="molecule type" value="Genomic_DNA"/>
</dbReference>
<dbReference type="InterPro" id="IPR004875">
    <property type="entry name" value="DDE_SF_endonuclease_dom"/>
</dbReference>
<name>A0A8J9VHW5_9NEOP</name>
<feature type="compositionally biased region" description="Polar residues" evidence="3">
    <location>
        <begin position="268"/>
        <end position="280"/>
    </location>
</feature>
<keyword evidence="2" id="KW-0238">DNA-binding</keyword>
<dbReference type="GO" id="GO:0003677">
    <property type="term" value="F:DNA binding"/>
    <property type="evidence" value="ECO:0007669"/>
    <property type="project" value="UniProtKB-KW"/>
</dbReference>
<dbReference type="InterPro" id="IPR009057">
    <property type="entry name" value="Homeodomain-like_sf"/>
</dbReference>
<feature type="domain" description="HTH CENPB-type" evidence="4">
    <location>
        <begin position="31"/>
        <end position="102"/>
    </location>
</feature>
<dbReference type="InterPro" id="IPR050863">
    <property type="entry name" value="CenT-Element_Derived"/>
</dbReference>
<dbReference type="SUPFAM" id="SSF46689">
    <property type="entry name" value="Homeodomain-like"/>
    <property type="match status" value="1"/>
</dbReference>
<dbReference type="PANTHER" id="PTHR19303:SF73">
    <property type="entry name" value="PROTEIN PDC2"/>
    <property type="match status" value="1"/>
</dbReference>
<dbReference type="InterPro" id="IPR006600">
    <property type="entry name" value="HTH_CenpB_DNA-bd_dom"/>
</dbReference>
<dbReference type="OrthoDB" id="125347at2759"/>
<dbReference type="PROSITE" id="PS51253">
    <property type="entry name" value="HTH_CENPB"/>
    <property type="match status" value="1"/>
</dbReference>
<keyword evidence="6" id="KW-1185">Reference proteome</keyword>
<accession>A0A8J9VHW5</accession>
<evidence type="ECO:0000259" key="4">
    <source>
        <dbReference type="PROSITE" id="PS51253"/>
    </source>
</evidence>
<evidence type="ECO:0000256" key="1">
    <source>
        <dbReference type="ARBA" id="ARBA00004123"/>
    </source>
</evidence>
<evidence type="ECO:0000256" key="2">
    <source>
        <dbReference type="ARBA" id="ARBA00023125"/>
    </source>
</evidence>
<evidence type="ECO:0000256" key="3">
    <source>
        <dbReference type="SAM" id="MobiDB-lite"/>
    </source>
</evidence>
<sequence>MNCHPSPVNNRFARKRQKDLDNWKVNIAKRKSKRRRLAEFPDVEECLQTWFKQCRGKNISVSRPILREKAEEFSKSLGHSSFRASNGWLVNFKKRHELVFRKVCGESASVNNEICDEWIIQLQSLLKDYELKDVFNADEIGLFFKCLPDKTLIFKNEKCHGGKHSKERLTILLATNMTGSEKLKPLVIGKAKKPRCFSGCKSLPLDYDANKKAWMTADIFKGWLIKVDKKMIKEKRKILLFINNCTAHHLIPPLKAVKVKFFPPNTTSKLQPLDQGMNNKEASEEPLEPDVSVEADWNKLQNIEVQFEDYVTCDEGLATTGTLTDAEIIDTVNQNMDKNNEARQTRIAANKARDRIKICF</sequence>
<feature type="region of interest" description="Disordered" evidence="3">
    <location>
        <begin position="268"/>
        <end position="289"/>
    </location>
</feature>
<reference evidence="5" key="1">
    <citation type="submission" date="2021-12" db="EMBL/GenBank/DDBJ databases">
        <authorList>
            <person name="Martin H S."/>
        </authorList>
    </citation>
    <scope>NUCLEOTIDE SEQUENCE</scope>
</reference>
<proteinExistence type="predicted"/>
<dbReference type="PANTHER" id="PTHR19303">
    <property type="entry name" value="TRANSPOSON"/>
    <property type="match status" value="1"/>
</dbReference>
<dbReference type="GO" id="GO:0005634">
    <property type="term" value="C:nucleus"/>
    <property type="evidence" value="ECO:0007669"/>
    <property type="project" value="UniProtKB-SubCell"/>
</dbReference>
<comment type="subcellular location">
    <subcellularLocation>
        <location evidence="1">Nucleus</location>
    </subcellularLocation>
</comment>
<feature type="non-terminal residue" evidence="5">
    <location>
        <position position="360"/>
    </location>
</feature>
<dbReference type="AlphaFoldDB" id="A0A8J9VHW5"/>
<organism evidence="5 6">
    <name type="scientific">Brenthis ino</name>
    <name type="common">lesser marbled fritillary</name>
    <dbReference type="NCBI Taxonomy" id="405034"/>
    <lineage>
        <taxon>Eukaryota</taxon>
        <taxon>Metazoa</taxon>
        <taxon>Ecdysozoa</taxon>
        <taxon>Arthropoda</taxon>
        <taxon>Hexapoda</taxon>
        <taxon>Insecta</taxon>
        <taxon>Pterygota</taxon>
        <taxon>Neoptera</taxon>
        <taxon>Endopterygota</taxon>
        <taxon>Lepidoptera</taxon>
        <taxon>Glossata</taxon>
        <taxon>Ditrysia</taxon>
        <taxon>Papilionoidea</taxon>
        <taxon>Nymphalidae</taxon>
        <taxon>Heliconiinae</taxon>
        <taxon>Argynnini</taxon>
        <taxon>Brenthis</taxon>
    </lineage>
</organism>
<dbReference type="Pfam" id="PF03184">
    <property type="entry name" value="DDE_1"/>
    <property type="match status" value="1"/>
</dbReference>